<feature type="compositionally biased region" description="Basic residues" evidence="1">
    <location>
        <begin position="88"/>
        <end position="98"/>
    </location>
</feature>
<name>A0A0F8ZUN4_9ZZZZ</name>
<accession>A0A0F8ZUN4</accession>
<evidence type="ECO:0000313" key="2">
    <source>
        <dbReference type="EMBL" id="KKK97548.1"/>
    </source>
</evidence>
<organism evidence="2">
    <name type="scientific">marine sediment metagenome</name>
    <dbReference type="NCBI Taxonomy" id="412755"/>
    <lineage>
        <taxon>unclassified sequences</taxon>
        <taxon>metagenomes</taxon>
        <taxon>ecological metagenomes</taxon>
    </lineage>
</organism>
<feature type="non-terminal residue" evidence="2">
    <location>
        <position position="104"/>
    </location>
</feature>
<proteinExistence type="predicted"/>
<evidence type="ECO:0000256" key="1">
    <source>
        <dbReference type="SAM" id="MobiDB-lite"/>
    </source>
</evidence>
<reference evidence="2" key="1">
    <citation type="journal article" date="2015" name="Nature">
        <title>Complex archaea that bridge the gap between prokaryotes and eukaryotes.</title>
        <authorList>
            <person name="Spang A."/>
            <person name="Saw J.H."/>
            <person name="Jorgensen S.L."/>
            <person name="Zaremba-Niedzwiedzka K."/>
            <person name="Martijn J."/>
            <person name="Lind A.E."/>
            <person name="van Eijk R."/>
            <person name="Schleper C."/>
            <person name="Guy L."/>
            <person name="Ettema T.J."/>
        </authorList>
    </citation>
    <scope>NUCLEOTIDE SEQUENCE</scope>
</reference>
<sequence>MARKNPDKAKEAFKKLSSEILKFGDEGKADLKELFDLHRPEVIFKLEPGPERQARAAQLISEMRILARELAHAKYFRSREKLKAEKQRKGKGKPRVRRQLSGVH</sequence>
<dbReference type="EMBL" id="LAZR01046001">
    <property type="protein sequence ID" value="KKK97548.1"/>
    <property type="molecule type" value="Genomic_DNA"/>
</dbReference>
<comment type="caution">
    <text evidence="2">The sequence shown here is derived from an EMBL/GenBank/DDBJ whole genome shotgun (WGS) entry which is preliminary data.</text>
</comment>
<dbReference type="AlphaFoldDB" id="A0A0F8ZUN4"/>
<gene>
    <name evidence="2" type="ORF">LCGC14_2651680</name>
</gene>
<feature type="region of interest" description="Disordered" evidence="1">
    <location>
        <begin position="80"/>
        <end position="104"/>
    </location>
</feature>
<protein>
    <submittedName>
        <fullName evidence="2">Uncharacterized protein</fullName>
    </submittedName>
</protein>